<comment type="similarity">
    <text evidence="1 3">Belongs to the TPP enzyme family.</text>
</comment>
<feature type="domain" description="Thiamine pyrophosphate enzyme TPP-binding" evidence="5">
    <location>
        <begin position="390"/>
        <end position="460"/>
    </location>
</feature>
<dbReference type="SUPFAM" id="SSF52467">
    <property type="entry name" value="DHS-like NAD/FAD-binding domain"/>
    <property type="match status" value="1"/>
</dbReference>
<proteinExistence type="inferred from homology"/>
<evidence type="ECO:0000313" key="7">
    <source>
        <dbReference type="EMBL" id="MCQ4083730.1"/>
    </source>
</evidence>
<organism evidence="7 8">
    <name type="scientific">Streptomyces humicola</name>
    <dbReference type="NCBI Taxonomy" id="2953240"/>
    <lineage>
        <taxon>Bacteria</taxon>
        <taxon>Bacillati</taxon>
        <taxon>Actinomycetota</taxon>
        <taxon>Actinomycetes</taxon>
        <taxon>Kitasatosporales</taxon>
        <taxon>Streptomycetaceae</taxon>
        <taxon>Streptomyces</taxon>
    </lineage>
</organism>
<dbReference type="Gene3D" id="3.40.50.1220">
    <property type="entry name" value="TPP-binding domain"/>
    <property type="match status" value="1"/>
</dbReference>
<dbReference type="PANTHER" id="PTHR42981">
    <property type="entry name" value="PYRUVATE DEHYDROGENASE [UBIQUINONE]"/>
    <property type="match status" value="1"/>
</dbReference>
<feature type="domain" description="Thiamine pyrophosphate enzyme N-terminal TPP-binding" evidence="6">
    <location>
        <begin position="4"/>
        <end position="118"/>
    </location>
</feature>
<dbReference type="Proteomes" id="UP001057702">
    <property type="component" value="Unassembled WGS sequence"/>
</dbReference>
<feature type="domain" description="Thiamine pyrophosphate enzyme TPP-binding" evidence="5">
    <location>
        <begin position="481"/>
        <end position="525"/>
    </location>
</feature>
<dbReference type="NCBIfam" id="NF006129">
    <property type="entry name" value="PRK08273.1"/>
    <property type="match status" value="1"/>
</dbReference>
<dbReference type="InterPro" id="IPR012000">
    <property type="entry name" value="Thiamin_PyroP_enz_cen_dom"/>
</dbReference>
<reference evidence="7" key="1">
    <citation type="submission" date="2022-06" db="EMBL/GenBank/DDBJ databases">
        <title>Draft genome sequence of Streptomyces sp. RB6PN25 isolated from peat swamp forest in Thailand.</title>
        <authorList>
            <person name="Duangmal K."/>
            <person name="Klaysubun C."/>
        </authorList>
    </citation>
    <scope>NUCLEOTIDE SEQUENCE</scope>
    <source>
        <strain evidence="7">RB6PN25</strain>
    </source>
</reference>
<dbReference type="InterPro" id="IPR029035">
    <property type="entry name" value="DHS-like_NAD/FAD-binding_dom"/>
</dbReference>
<dbReference type="Pfam" id="PF00205">
    <property type="entry name" value="TPP_enzyme_M"/>
    <property type="match status" value="1"/>
</dbReference>
<evidence type="ECO:0000259" key="4">
    <source>
        <dbReference type="Pfam" id="PF00205"/>
    </source>
</evidence>
<sequence length="531" mass="56515">MSTTVADQILTRLREWGVTHVFGHPGEGINGLLAAWSRAGSDPHLIEARHEESCAFQAVGYAKFSGLAGVCTATSGPGAIHLLGGMFDAKLDHVPLVTIVGQADRGATGGPYQRNVDLNALFRDVAADFLETVTAPDQLSGVLDRAIRTAYGRRCPTAVIVPADVQFAEYAPSAREFTMDPATIGTEQWAPMPDSDALEHAAEVLNSGRKVAILAGQGAAGARAEVEQVADVLGAGVAKALLGKDVLSDELPYVTGLIGMLGTRPAYDLMRGCDTLLTIGSDFPYTRFLPAFGEARGVQIDIDPHRVGMGYPYEVNLVGDARITLQRLLPKLRRKPDRGWQEQVIADTRRWQGEMERRAALPAEPVNPEHVARELDPLLPEDAVLTCDPGPVAAYYARHLRIRGTMRASLSGTLASAGSGVPYAIGAKFACPDRPAIALAGDHAMQMSGLAELITAARYRDAWKDPRLVVGVWNGRGPGRTVPDVSYAAFAASLGLTGIRVTEPEEVAGAWRSALDADGPAVVEFLTGDVT</sequence>
<dbReference type="PANTHER" id="PTHR42981:SF2">
    <property type="entry name" value="PYRUVATE DEHYDROGENASE [UBIQUINONE]"/>
    <property type="match status" value="1"/>
</dbReference>
<dbReference type="Pfam" id="PF02775">
    <property type="entry name" value="TPP_enzyme_C"/>
    <property type="match status" value="2"/>
</dbReference>
<accession>A0ABT1Q1B5</accession>
<keyword evidence="2 3" id="KW-0786">Thiamine pyrophosphate</keyword>
<dbReference type="InterPro" id="IPR047211">
    <property type="entry name" value="POXB-like"/>
</dbReference>
<keyword evidence="8" id="KW-1185">Reference proteome</keyword>
<dbReference type="Pfam" id="PF02776">
    <property type="entry name" value="TPP_enzyme_N"/>
    <property type="match status" value="1"/>
</dbReference>
<evidence type="ECO:0000256" key="2">
    <source>
        <dbReference type="ARBA" id="ARBA00023052"/>
    </source>
</evidence>
<protein>
    <submittedName>
        <fullName evidence="7">Thiamine pyrophosphate-requiring protein</fullName>
    </submittedName>
</protein>
<feature type="domain" description="Thiamine pyrophosphate enzyme central" evidence="4">
    <location>
        <begin position="198"/>
        <end position="328"/>
    </location>
</feature>
<evidence type="ECO:0000259" key="5">
    <source>
        <dbReference type="Pfam" id="PF02775"/>
    </source>
</evidence>
<name>A0ABT1Q1B5_9ACTN</name>
<evidence type="ECO:0000313" key="8">
    <source>
        <dbReference type="Proteomes" id="UP001057702"/>
    </source>
</evidence>
<dbReference type="SUPFAM" id="SSF52518">
    <property type="entry name" value="Thiamin diphosphate-binding fold (THDP-binding)"/>
    <property type="match status" value="2"/>
</dbReference>
<dbReference type="RefSeq" id="WP_255922727.1">
    <property type="nucleotide sequence ID" value="NZ_JANFNG010000025.1"/>
</dbReference>
<evidence type="ECO:0000256" key="1">
    <source>
        <dbReference type="ARBA" id="ARBA00007812"/>
    </source>
</evidence>
<evidence type="ECO:0000256" key="3">
    <source>
        <dbReference type="RuleBase" id="RU362132"/>
    </source>
</evidence>
<evidence type="ECO:0000259" key="6">
    <source>
        <dbReference type="Pfam" id="PF02776"/>
    </source>
</evidence>
<dbReference type="InterPro" id="IPR012001">
    <property type="entry name" value="Thiamin_PyroP_enz_TPP-bd_dom"/>
</dbReference>
<dbReference type="EMBL" id="JANFNG010000025">
    <property type="protein sequence ID" value="MCQ4083730.1"/>
    <property type="molecule type" value="Genomic_DNA"/>
</dbReference>
<dbReference type="InterPro" id="IPR029061">
    <property type="entry name" value="THDP-binding"/>
</dbReference>
<gene>
    <name evidence="7" type="ORF">NGB36_24835</name>
</gene>
<dbReference type="Gene3D" id="3.40.50.970">
    <property type="match status" value="2"/>
</dbReference>
<dbReference type="InterPro" id="IPR011766">
    <property type="entry name" value="TPP_enzyme_TPP-bd"/>
</dbReference>
<comment type="caution">
    <text evidence="7">The sequence shown here is derived from an EMBL/GenBank/DDBJ whole genome shotgun (WGS) entry which is preliminary data.</text>
</comment>